<sequence length="343" mass="40425">MKFFLLKKELEQCYTISLPIKKTLLQYYHYRDLILRAGFPNISSVNITSCPLGDFFTAQCAEIGSCLQKCLLCVLYEVKKIWQKGIPFINTDKHIRDKIVDLEKKRKDLNKHRNHLSTNLVLKIENFSRMPEVVFDIIHSNCEDIIMKDKTKDLKTRKEDVDFLNDQKGALVQKMLDKDKISQKIVKNKTKREMKNKIKEQQRETRKTLFYVPQFIKAPIPTITLSLDLKAINEMIQYSEFCLKPAETVLKSLEKNNWYYNERFVVMCFADECLPVNQLHNLALKLDQTEKPTSYKMGKLSAKIFTDNEKTIEDFIGPESWLFFNLLKMTLRETEWLKINLSN</sequence>
<dbReference type="Proteomes" id="UP001652625">
    <property type="component" value="Chromosome 12"/>
</dbReference>
<evidence type="ECO:0000313" key="1">
    <source>
        <dbReference type="Proteomes" id="UP001652625"/>
    </source>
</evidence>
<gene>
    <name evidence="2" type="primary">LOC136089116</name>
</gene>
<evidence type="ECO:0000313" key="2">
    <source>
        <dbReference type="RefSeq" id="XP_065670913.1"/>
    </source>
</evidence>
<protein>
    <submittedName>
        <fullName evidence="2">Uncharacterized protein LOC136089116</fullName>
    </submittedName>
</protein>
<name>A0ABM4D9A2_HYDVU</name>
<proteinExistence type="predicted"/>
<accession>A0ABM4D9A2</accession>
<organism evidence="1 2">
    <name type="scientific">Hydra vulgaris</name>
    <name type="common">Hydra</name>
    <name type="synonym">Hydra attenuata</name>
    <dbReference type="NCBI Taxonomy" id="6087"/>
    <lineage>
        <taxon>Eukaryota</taxon>
        <taxon>Metazoa</taxon>
        <taxon>Cnidaria</taxon>
        <taxon>Hydrozoa</taxon>
        <taxon>Hydroidolina</taxon>
        <taxon>Anthoathecata</taxon>
        <taxon>Aplanulata</taxon>
        <taxon>Hydridae</taxon>
        <taxon>Hydra</taxon>
    </lineage>
</organism>
<reference evidence="2" key="1">
    <citation type="submission" date="2025-08" db="UniProtKB">
        <authorList>
            <consortium name="RefSeq"/>
        </authorList>
    </citation>
    <scope>IDENTIFICATION</scope>
</reference>
<dbReference type="RefSeq" id="XP_065670913.1">
    <property type="nucleotide sequence ID" value="XM_065814841.1"/>
</dbReference>
<dbReference type="GeneID" id="136089116"/>
<keyword evidence="1" id="KW-1185">Reference proteome</keyword>